<name>A0A8B5XRS9_9BACI</name>
<sequence length="211" mass="24350">MKEGSQITKRKVRSDKKRDIKPTISAALNECVHNLSYILNQPIKDIGEKIIMAAINSRECIDSLSMYFKRDYRHDNTIFRGDLEAEVIQKRNVIQKERLHLRFKACEHERISALAYSMDCSVSLATTMLLIAGIRNRDVFTQMVDSEVIGLLDPGRLKSLKMIQKYISKLNDEHISLFSLISYVAHEVVDTTKTLHEKVNLWIDDNIKNID</sequence>
<accession>A0A8B5XRS9</accession>
<dbReference type="EMBL" id="VNKI01000024">
    <property type="protein sequence ID" value="TVX75745.1"/>
    <property type="molecule type" value="Genomic_DNA"/>
</dbReference>
<proteinExistence type="predicted"/>
<evidence type="ECO:0000313" key="1">
    <source>
        <dbReference type="EMBL" id="TVX75745.1"/>
    </source>
</evidence>
<evidence type="ECO:0000313" key="2">
    <source>
        <dbReference type="Proteomes" id="UP000317770"/>
    </source>
</evidence>
<dbReference type="Proteomes" id="UP000317770">
    <property type="component" value="Unassembled WGS sequence"/>
</dbReference>
<reference evidence="1 2" key="1">
    <citation type="submission" date="2019-07" db="EMBL/GenBank/DDBJ databases">
        <title>Genome assembly of Bacillus simplex strain GGC-P6A.</title>
        <authorList>
            <person name="Jennings M.E."/>
            <person name="Barton H.A."/>
        </authorList>
    </citation>
    <scope>NUCLEOTIDE SEQUENCE [LARGE SCALE GENOMIC DNA]</scope>
    <source>
        <strain evidence="1 2">GGC-P6A</strain>
    </source>
</reference>
<dbReference type="RefSeq" id="WP_144481161.1">
    <property type="nucleotide sequence ID" value="NZ_JBNNSJ010000008.1"/>
</dbReference>
<protein>
    <submittedName>
        <fullName evidence="1">Uncharacterized protein</fullName>
    </submittedName>
</protein>
<comment type="caution">
    <text evidence="1">The sequence shown here is derived from an EMBL/GenBank/DDBJ whole genome shotgun (WGS) entry which is preliminary data.</text>
</comment>
<organism evidence="1 2">
    <name type="scientific">Peribacillus simplex</name>
    <dbReference type="NCBI Taxonomy" id="1478"/>
    <lineage>
        <taxon>Bacteria</taxon>
        <taxon>Bacillati</taxon>
        <taxon>Bacillota</taxon>
        <taxon>Bacilli</taxon>
        <taxon>Bacillales</taxon>
        <taxon>Bacillaceae</taxon>
        <taxon>Peribacillus</taxon>
    </lineage>
</organism>
<dbReference type="AlphaFoldDB" id="A0A8B5XRS9"/>
<gene>
    <name evidence="1" type="ORF">FQP34_27135</name>
</gene>